<dbReference type="Gene3D" id="3.10.180.10">
    <property type="entry name" value="2,3-Dihydroxybiphenyl 1,2-Dioxygenase, domain 1"/>
    <property type="match status" value="1"/>
</dbReference>
<dbReference type="Proteomes" id="UP000830116">
    <property type="component" value="Chromosome"/>
</dbReference>
<dbReference type="PANTHER" id="PTHR33990">
    <property type="entry name" value="PROTEIN YJDN-RELATED"/>
    <property type="match status" value="1"/>
</dbReference>
<gene>
    <name evidence="2" type="ORF">MNR06_05830</name>
</gene>
<dbReference type="PANTHER" id="PTHR33990:SF2">
    <property type="entry name" value="PHNB-LIKE DOMAIN-CONTAINING PROTEIN"/>
    <property type="match status" value="1"/>
</dbReference>
<dbReference type="PIRSF" id="PIRSF021700">
    <property type="entry name" value="3_dmu_93_MTrfase"/>
    <property type="match status" value="1"/>
</dbReference>
<evidence type="ECO:0000259" key="1">
    <source>
        <dbReference type="Pfam" id="PF06983"/>
    </source>
</evidence>
<dbReference type="InterPro" id="IPR029068">
    <property type="entry name" value="Glyas_Bleomycin-R_OHBP_Dase"/>
</dbReference>
<keyword evidence="3" id="KW-1185">Reference proteome</keyword>
<proteinExistence type="predicted"/>
<dbReference type="InterPro" id="IPR028973">
    <property type="entry name" value="PhnB-like"/>
</dbReference>
<dbReference type="RefSeq" id="WP_243539987.1">
    <property type="nucleotide sequence ID" value="NZ_CP093442.1"/>
</dbReference>
<dbReference type="CDD" id="cd06588">
    <property type="entry name" value="PhnB_like"/>
    <property type="match status" value="1"/>
</dbReference>
<dbReference type="SUPFAM" id="SSF54593">
    <property type="entry name" value="Glyoxalase/Bleomycin resistance protein/Dihydroxybiphenyl dioxygenase"/>
    <property type="match status" value="1"/>
</dbReference>
<protein>
    <submittedName>
        <fullName evidence="2">VOC family protein</fullName>
    </submittedName>
</protein>
<evidence type="ECO:0000313" key="2">
    <source>
        <dbReference type="EMBL" id="UOF02468.1"/>
    </source>
</evidence>
<sequence>MQKISPCLWFNTQAEEAAKFYTSVFKNSKILRTSYYGRSAAEVSGMPQGSVLTVEFEIEGQYFTALNGGPIFQFTPAISLMVNCQSQAEVDELFKKMSADPKAEQCGWLKDKFGISWQIVPEQLNKMMEDKDPEKVERVMQAMLKMKKLDIAGLESAYRG</sequence>
<feature type="domain" description="PhnB-like" evidence="1">
    <location>
        <begin position="2"/>
        <end position="120"/>
    </location>
</feature>
<evidence type="ECO:0000313" key="3">
    <source>
        <dbReference type="Proteomes" id="UP000830116"/>
    </source>
</evidence>
<dbReference type="EMBL" id="CP093442">
    <property type="protein sequence ID" value="UOF02468.1"/>
    <property type="molecule type" value="Genomic_DNA"/>
</dbReference>
<reference evidence="2" key="1">
    <citation type="submission" date="2022-03" db="EMBL/GenBank/DDBJ databases">
        <title>Genome Identification and Characterization of new species Bdellovibrio reynosense LBG001 sp. nov. from a Mexico soil sample.</title>
        <authorList>
            <person name="Camilli A."/>
            <person name="Ajao Y."/>
            <person name="Guo X."/>
        </authorList>
    </citation>
    <scope>NUCLEOTIDE SEQUENCE</scope>
    <source>
        <strain evidence="2">LBG001</strain>
    </source>
</reference>
<dbReference type="Pfam" id="PF06983">
    <property type="entry name" value="3-dmu-9_3-mt"/>
    <property type="match status" value="1"/>
</dbReference>
<accession>A0ABY4CBW4</accession>
<dbReference type="InterPro" id="IPR009725">
    <property type="entry name" value="3_dmu_93_MTrfase"/>
</dbReference>
<name>A0ABY4CBW4_9BACT</name>
<organism evidence="2 3">
    <name type="scientific">Bdellovibrio reynosensis</name>
    <dbReference type="NCBI Taxonomy" id="2835041"/>
    <lineage>
        <taxon>Bacteria</taxon>
        <taxon>Pseudomonadati</taxon>
        <taxon>Bdellovibrionota</taxon>
        <taxon>Bdellovibrionia</taxon>
        <taxon>Bdellovibrionales</taxon>
        <taxon>Pseudobdellovibrionaceae</taxon>
        <taxon>Bdellovibrio</taxon>
    </lineage>
</organism>